<keyword evidence="6" id="KW-1185">Reference proteome</keyword>
<dbReference type="Gene3D" id="6.10.250.3450">
    <property type="match status" value="1"/>
</dbReference>
<dbReference type="OrthoDB" id="528635at2759"/>
<dbReference type="GO" id="GO:0003735">
    <property type="term" value="F:structural constituent of ribosome"/>
    <property type="evidence" value="ECO:0007669"/>
    <property type="project" value="InterPro"/>
</dbReference>
<proteinExistence type="inferred from homology"/>
<sequence length="120" mass="14379">MFVSAEELRAKSYEELQEELVTLERAYMAMRQQEHSKTAEREEIREAKKNVARCKAVMREKKLRELVDQYKGQTNLPKQLKPKLTKALRMRLTPAQKNRKTRSQKIHARKYPQRIFSFNN</sequence>
<keyword evidence="4" id="KW-0175">Coiled coil</keyword>
<dbReference type="VEuPathDB" id="MicrosporidiaDB:VICG_00836"/>
<gene>
    <name evidence="5" type="ORF">VICG_00836</name>
</gene>
<organism evidence="5 6">
    <name type="scientific">Vittaforma corneae (strain ATCC 50505)</name>
    <name type="common">Microsporidian parasite</name>
    <name type="synonym">Nosema corneum</name>
    <dbReference type="NCBI Taxonomy" id="993615"/>
    <lineage>
        <taxon>Eukaryota</taxon>
        <taxon>Fungi</taxon>
        <taxon>Fungi incertae sedis</taxon>
        <taxon>Microsporidia</taxon>
        <taxon>Nosematidae</taxon>
        <taxon>Vittaforma</taxon>
    </lineage>
</organism>
<keyword evidence="2 5" id="KW-0689">Ribosomal protein</keyword>
<dbReference type="GeneID" id="19881550"/>
<dbReference type="InterPro" id="IPR045059">
    <property type="entry name" value="Ribosomal_uL29_euk"/>
</dbReference>
<dbReference type="GO" id="GO:0006412">
    <property type="term" value="P:translation"/>
    <property type="evidence" value="ECO:0007669"/>
    <property type="project" value="InterPro"/>
</dbReference>
<feature type="coiled-coil region" evidence="4">
    <location>
        <begin position="13"/>
        <end position="64"/>
    </location>
</feature>
<reference evidence="6" key="1">
    <citation type="submission" date="2011-05" db="EMBL/GenBank/DDBJ databases">
        <title>The genome sequence of Vittaforma corneae strain ATCC 50505.</title>
        <authorList>
            <consortium name="The Broad Institute Genome Sequencing Platform"/>
            <person name="Cuomo C."/>
            <person name="Didier E."/>
            <person name="Bowers L."/>
            <person name="Young S.K."/>
            <person name="Zeng Q."/>
            <person name="Gargeya S."/>
            <person name="Fitzgerald M."/>
            <person name="Haas B."/>
            <person name="Abouelleil A."/>
            <person name="Alvarado L."/>
            <person name="Arachchi H.M."/>
            <person name="Berlin A."/>
            <person name="Chapman S.B."/>
            <person name="Gearin G."/>
            <person name="Goldberg J."/>
            <person name="Griggs A."/>
            <person name="Gujja S."/>
            <person name="Hansen M."/>
            <person name="Heiman D."/>
            <person name="Howarth C."/>
            <person name="Larimer J."/>
            <person name="Lui A."/>
            <person name="MacDonald P.J.P."/>
            <person name="McCowen C."/>
            <person name="Montmayeur A."/>
            <person name="Murphy C."/>
            <person name="Neiman D."/>
            <person name="Pearson M."/>
            <person name="Priest M."/>
            <person name="Roberts A."/>
            <person name="Saif S."/>
            <person name="Shea T."/>
            <person name="Sisk P."/>
            <person name="Stolte C."/>
            <person name="Sykes S."/>
            <person name="Wortman J."/>
            <person name="Nusbaum C."/>
            <person name="Birren B."/>
        </authorList>
    </citation>
    <scope>NUCLEOTIDE SEQUENCE [LARGE SCALE GENOMIC DNA]</scope>
    <source>
        <strain evidence="6">ATCC 50505</strain>
    </source>
</reference>
<dbReference type="Proteomes" id="UP000011082">
    <property type="component" value="Unassembled WGS sequence"/>
</dbReference>
<accession>L2GMR8</accession>
<comment type="similarity">
    <text evidence="1">Belongs to the universal ribosomal protein uL29 family.</text>
</comment>
<dbReference type="PANTHER" id="PTHR45722:SF2">
    <property type="entry name" value="LARGE RIBOSOMAL SUBUNIT PROTEIN UL29-RELATED"/>
    <property type="match status" value="1"/>
</dbReference>
<evidence type="ECO:0000313" key="5">
    <source>
        <dbReference type="EMBL" id="ELA42193.1"/>
    </source>
</evidence>
<dbReference type="HAMAP" id="MF_00374">
    <property type="entry name" value="Ribosomal_uL29"/>
    <property type="match status" value="1"/>
</dbReference>
<dbReference type="InterPro" id="IPR036049">
    <property type="entry name" value="Ribosomal_uL29_sf"/>
</dbReference>
<dbReference type="STRING" id="993615.L2GMR8"/>
<dbReference type="NCBIfam" id="TIGR00012">
    <property type="entry name" value="L29"/>
    <property type="match status" value="1"/>
</dbReference>
<dbReference type="EMBL" id="JH370134">
    <property type="protein sequence ID" value="ELA42193.1"/>
    <property type="molecule type" value="Genomic_DNA"/>
</dbReference>
<dbReference type="GO" id="GO:0000463">
    <property type="term" value="P:maturation of LSU-rRNA from tricistronic rRNA transcript (SSU-rRNA, 5.8S rRNA, LSU-rRNA)"/>
    <property type="evidence" value="ECO:0007669"/>
    <property type="project" value="InterPro"/>
</dbReference>
<dbReference type="OMA" id="RKCRNGK"/>
<dbReference type="GO" id="GO:0003729">
    <property type="term" value="F:mRNA binding"/>
    <property type="evidence" value="ECO:0007669"/>
    <property type="project" value="TreeGrafter"/>
</dbReference>
<evidence type="ECO:0000313" key="6">
    <source>
        <dbReference type="Proteomes" id="UP000011082"/>
    </source>
</evidence>
<dbReference type="HOGENOM" id="CLU_110381_3_0_1"/>
<keyword evidence="3" id="KW-0687">Ribonucleoprotein</keyword>
<dbReference type="PANTHER" id="PTHR45722">
    <property type="entry name" value="60S RIBOSOMAL PROTEIN L35"/>
    <property type="match status" value="1"/>
</dbReference>
<evidence type="ECO:0000256" key="4">
    <source>
        <dbReference type="SAM" id="Coils"/>
    </source>
</evidence>
<protein>
    <submittedName>
        <fullName evidence="5">Ribosomal protein L29</fullName>
    </submittedName>
</protein>
<evidence type="ECO:0000256" key="2">
    <source>
        <dbReference type="ARBA" id="ARBA00022980"/>
    </source>
</evidence>
<dbReference type="AlphaFoldDB" id="L2GMR8"/>
<dbReference type="Gene3D" id="1.10.287.310">
    <property type="match status" value="1"/>
</dbReference>
<evidence type="ECO:0000256" key="3">
    <source>
        <dbReference type="ARBA" id="ARBA00023274"/>
    </source>
</evidence>
<dbReference type="Pfam" id="PF00831">
    <property type="entry name" value="Ribosomal_L29"/>
    <property type="match status" value="1"/>
</dbReference>
<dbReference type="InParanoid" id="L2GMR8"/>
<dbReference type="GO" id="GO:0022625">
    <property type="term" value="C:cytosolic large ribosomal subunit"/>
    <property type="evidence" value="ECO:0007669"/>
    <property type="project" value="InterPro"/>
</dbReference>
<name>L2GMR8_VITCO</name>
<dbReference type="RefSeq" id="XP_007604285.1">
    <property type="nucleotide sequence ID" value="XM_007604223.1"/>
</dbReference>
<evidence type="ECO:0000256" key="1">
    <source>
        <dbReference type="ARBA" id="ARBA00009254"/>
    </source>
</evidence>
<dbReference type="InterPro" id="IPR001854">
    <property type="entry name" value="Ribosomal_uL29"/>
</dbReference>
<dbReference type="SUPFAM" id="SSF46561">
    <property type="entry name" value="Ribosomal protein L29 (L29p)"/>
    <property type="match status" value="1"/>
</dbReference>